<organism evidence="2 3">
    <name type="scientific">Ophiocordyceps camponoti-floridani</name>
    <dbReference type="NCBI Taxonomy" id="2030778"/>
    <lineage>
        <taxon>Eukaryota</taxon>
        <taxon>Fungi</taxon>
        <taxon>Dikarya</taxon>
        <taxon>Ascomycota</taxon>
        <taxon>Pezizomycotina</taxon>
        <taxon>Sordariomycetes</taxon>
        <taxon>Hypocreomycetidae</taxon>
        <taxon>Hypocreales</taxon>
        <taxon>Ophiocordycipitaceae</taxon>
        <taxon>Ophiocordyceps</taxon>
    </lineage>
</organism>
<feature type="compositionally biased region" description="Polar residues" evidence="1">
    <location>
        <begin position="41"/>
        <end position="54"/>
    </location>
</feature>
<dbReference type="EMBL" id="JAACLJ010000011">
    <property type="protein sequence ID" value="KAF4580362.1"/>
    <property type="molecule type" value="Genomic_DNA"/>
</dbReference>
<feature type="compositionally biased region" description="Polar residues" evidence="1">
    <location>
        <begin position="93"/>
        <end position="104"/>
    </location>
</feature>
<evidence type="ECO:0000256" key="1">
    <source>
        <dbReference type="SAM" id="MobiDB-lite"/>
    </source>
</evidence>
<dbReference type="PANTHER" id="PTHR23159:SF31">
    <property type="entry name" value="CENTROSOME-ASSOCIATED PROTEIN CEP250 ISOFORM X1"/>
    <property type="match status" value="1"/>
</dbReference>
<dbReference type="AlphaFoldDB" id="A0A8H4Q0A4"/>
<feature type="region of interest" description="Disordered" evidence="1">
    <location>
        <begin position="386"/>
        <end position="459"/>
    </location>
</feature>
<feature type="compositionally biased region" description="Low complexity" evidence="1">
    <location>
        <begin position="136"/>
        <end position="149"/>
    </location>
</feature>
<gene>
    <name evidence="2" type="ORF">GQ602_007422</name>
</gene>
<evidence type="ECO:0000313" key="3">
    <source>
        <dbReference type="Proteomes" id="UP000562929"/>
    </source>
</evidence>
<name>A0A8H4Q0A4_9HYPO</name>
<feature type="region of interest" description="Disordered" evidence="1">
    <location>
        <begin position="333"/>
        <end position="366"/>
    </location>
</feature>
<sequence>MQSTDGMASSPLRTVQQQELNPQRRQEASNSSGSGDESSAFVSTVGETNASEQENWAGKTSEPEPTSRPTSKASRHSRVLSGTELSPLRILTEQRSSSPETAGTRSPRRLLLEKRFPVKVSGGGRDEATMLPPPVAVVQEPEAAVVENQEQQKDEATDEDDDDDDDDDNDDEGGPAGGLSAVPDEAACPDDTMMSTFSNFSAIPNLTMLARLGGQSPSKLGLSPRGRRDGWHADKTTTTNLLMDFTEQMRFPQGRGQGISPSRPAASTPLRQAANVNLIDLEMPPLPTPRSIPTITPRELESLKSGFLSEISSLKASLSGKEAEVQSLKAAVGDAEKRVGESQEQLREARSTREQLEAERESWEARGRDVEAVLERVRRDMVMGQAERDELEKKLDESEKRREAAEMLHQEAESKMAGMRAGKDGAGAGAGGRPLSLSAATTTLSSNDNNKNSSKADVEAAVEHVARELHALYKTKHDTKVAALKKSYESRWSKKVAALEQQLSDLGAEADALRQQLSCATAAAESRSPDEELRAQAVRDSAAIKELGADVHRLEAVVRTVRRDNDDLRASLEAERVEKGELVLLAEELMSIQTAAAQPVPSPARRTTQHHQPPTSTTTTTTTPQRPTSQRPVQPQSLRRPIEAKTPRGPPAPRTSGLRLPAPSGLRGPPGHERARGGGGRRALPRPGGRGAVS</sequence>
<evidence type="ECO:0000313" key="2">
    <source>
        <dbReference type="EMBL" id="KAF4580362.1"/>
    </source>
</evidence>
<keyword evidence="3" id="KW-1185">Reference proteome</keyword>
<feature type="compositionally biased region" description="Polar residues" evidence="1">
    <location>
        <begin position="1"/>
        <end position="21"/>
    </location>
</feature>
<protein>
    <submittedName>
        <fullName evidence="2">Uncharacterized protein</fullName>
    </submittedName>
</protein>
<reference evidence="2 3" key="1">
    <citation type="journal article" date="2020" name="G3 (Bethesda)">
        <title>Genetic Underpinnings of Host Manipulation by Ophiocordyceps as Revealed by Comparative Transcriptomics.</title>
        <authorList>
            <person name="Will I."/>
            <person name="Das B."/>
            <person name="Trinh T."/>
            <person name="Brachmann A."/>
            <person name="Ohm R.A."/>
            <person name="de Bekker C."/>
        </authorList>
    </citation>
    <scope>NUCLEOTIDE SEQUENCE [LARGE SCALE GENOMIC DNA]</scope>
    <source>
        <strain evidence="2 3">EC05</strain>
    </source>
</reference>
<feature type="compositionally biased region" description="Acidic residues" evidence="1">
    <location>
        <begin position="156"/>
        <end position="173"/>
    </location>
</feature>
<dbReference type="Pfam" id="PF12709">
    <property type="entry name" value="Fungal_TACC"/>
    <property type="match status" value="1"/>
</dbReference>
<feature type="compositionally biased region" description="Low complexity" evidence="1">
    <location>
        <begin position="28"/>
        <end position="40"/>
    </location>
</feature>
<feature type="region of interest" description="Disordered" evidence="1">
    <location>
        <begin position="1"/>
        <end position="193"/>
    </location>
</feature>
<feature type="compositionally biased region" description="Basic and acidic residues" evidence="1">
    <location>
        <begin position="334"/>
        <end position="366"/>
    </location>
</feature>
<feature type="compositionally biased region" description="Low complexity" evidence="1">
    <location>
        <begin position="610"/>
        <end position="637"/>
    </location>
</feature>
<dbReference type="Proteomes" id="UP000562929">
    <property type="component" value="Unassembled WGS sequence"/>
</dbReference>
<accession>A0A8H4Q0A4</accession>
<dbReference type="SUPFAM" id="SSF57997">
    <property type="entry name" value="Tropomyosin"/>
    <property type="match status" value="1"/>
</dbReference>
<feature type="compositionally biased region" description="Polar residues" evidence="1">
    <location>
        <begin position="63"/>
        <end position="72"/>
    </location>
</feature>
<proteinExistence type="predicted"/>
<feature type="compositionally biased region" description="Low complexity" evidence="1">
    <location>
        <begin position="433"/>
        <end position="453"/>
    </location>
</feature>
<comment type="caution">
    <text evidence="2">The sequence shown here is derived from an EMBL/GenBank/DDBJ whole genome shotgun (WGS) entry which is preliminary data.</text>
</comment>
<dbReference type="OrthoDB" id="5367584at2759"/>
<feature type="region of interest" description="Disordered" evidence="1">
    <location>
        <begin position="596"/>
        <end position="694"/>
    </location>
</feature>
<dbReference type="PANTHER" id="PTHR23159">
    <property type="entry name" value="CENTROSOMAL PROTEIN 2"/>
    <property type="match status" value="1"/>
</dbReference>
<dbReference type="InterPro" id="IPR024312">
    <property type="entry name" value="TACC_fungi"/>
</dbReference>
<feature type="compositionally biased region" description="Basic and acidic residues" evidence="1">
    <location>
        <begin position="386"/>
        <end position="414"/>
    </location>
</feature>
<dbReference type="Gene3D" id="1.10.287.1490">
    <property type="match status" value="1"/>
</dbReference>